<gene>
    <name evidence="1" type="ORF">JOC49_000319</name>
</gene>
<dbReference type="PANTHER" id="PTHR34071">
    <property type="entry name" value="5-NITROIMIDAZOLE ANTIBIOTICS RESISTANCE PROTEIN, NIMA-FAMILY-RELATED PROTEIN-RELATED"/>
    <property type="match status" value="1"/>
</dbReference>
<dbReference type="PANTHER" id="PTHR34071:SF2">
    <property type="entry name" value="FLAVIN-NUCLEOTIDE-BINDING PROTEIN"/>
    <property type="match status" value="1"/>
</dbReference>
<comment type="caution">
    <text evidence="1">The sequence shown here is derived from an EMBL/GenBank/DDBJ whole genome shotgun (WGS) entry which is preliminary data.</text>
</comment>
<evidence type="ECO:0000313" key="2">
    <source>
        <dbReference type="Proteomes" id="UP000767854"/>
    </source>
</evidence>
<sequence>MFRKMRRGKQVLTDEMCIEVMARNTNGVMACMGDDDYPYAVPLSYVYSNGKVYFHSAKSGHKVDAILKHSKVSFTVIDEDTIVSQEYTTYFRSVIAFGKARVVEGEEWTNAFRALVEKYSGDVPKEIREKEISGCTTSLIIAIDIEHMTGKEAIELVKARHS</sequence>
<dbReference type="InterPro" id="IPR012349">
    <property type="entry name" value="Split_barrel_FMN-bd"/>
</dbReference>
<name>A0ABS2MN47_9FIRM</name>
<dbReference type="EMBL" id="JAFBDT010000001">
    <property type="protein sequence ID" value="MBM7560810.1"/>
    <property type="molecule type" value="Genomic_DNA"/>
</dbReference>
<dbReference type="InterPro" id="IPR024747">
    <property type="entry name" value="Pyridox_Oxase-rel"/>
</dbReference>
<dbReference type="Proteomes" id="UP000767854">
    <property type="component" value="Unassembled WGS sequence"/>
</dbReference>
<accession>A0ABS2MN47</accession>
<keyword evidence="2" id="KW-1185">Reference proteome</keyword>
<dbReference type="SUPFAM" id="SSF50475">
    <property type="entry name" value="FMN-binding split barrel"/>
    <property type="match status" value="1"/>
</dbReference>
<reference evidence="1 2" key="1">
    <citation type="submission" date="2021-01" db="EMBL/GenBank/DDBJ databases">
        <title>Genomic Encyclopedia of Type Strains, Phase IV (KMG-IV): sequencing the most valuable type-strain genomes for metagenomic binning, comparative biology and taxonomic classification.</title>
        <authorList>
            <person name="Goeker M."/>
        </authorList>
    </citation>
    <scope>NUCLEOTIDE SEQUENCE [LARGE SCALE GENOMIC DNA]</scope>
    <source>
        <strain evidence="1 2">DSM 24436</strain>
    </source>
</reference>
<dbReference type="RefSeq" id="WP_204661504.1">
    <property type="nucleotide sequence ID" value="NZ_JAFBDT010000001.1"/>
</dbReference>
<proteinExistence type="predicted"/>
<organism evidence="1 2">
    <name type="scientific">Fusibacter tunisiensis</name>
    <dbReference type="NCBI Taxonomy" id="1008308"/>
    <lineage>
        <taxon>Bacteria</taxon>
        <taxon>Bacillati</taxon>
        <taxon>Bacillota</taxon>
        <taxon>Clostridia</taxon>
        <taxon>Eubacteriales</taxon>
        <taxon>Eubacteriales Family XII. Incertae Sedis</taxon>
        <taxon>Fusibacter</taxon>
    </lineage>
</organism>
<dbReference type="Pfam" id="PF12900">
    <property type="entry name" value="Pyridox_ox_2"/>
    <property type="match status" value="1"/>
</dbReference>
<protein>
    <submittedName>
        <fullName evidence="1">Nitroimidazol reductase NimA-like FMN-containing flavoprotein (Pyridoxamine 5'-phosphate oxidase superfamily)</fullName>
    </submittedName>
</protein>
<evidence type="ECO:0000313" key="1">
    <source>
        <dbReference type="EMBL" id="MBM7560810.1"/>
    </source>
</evidence>
<dbReference type="Gene3D" id="2.30.110.10">
    <property type="entry name" value="Electron Transport, Fmn-binding Protein, Chain A"/>
    <property type="match status" value="1"/>
</dbReference>